<organism evidence="9 10">
    <name type="scientific">Oryzomicrobium terrae</name>
    <dbReference type="NCBI Taxonomy" id="1735038"/>
    <lineage>
        <taxon>Bacteria</taxon>
        <taxon>Pseudomonadati</taxon>
        <taxon>Pseudomonadota</taxon>
        <taxon>Betaproteobacteria</taxon>
        <taxon>Rhodocyclales</taxon>
        <taxon>Rhodocyclaceae</taxon>
        <taxon>Oryzomicrobium</taxon>
    </lineage>
</organism>
<dbReference type="GO" id="GO:0009055">
    <property type="term" value="F:electron transfer activity"/>
    <property type="evidence" value="ECO:0007669"/>
    <property type="project" value="InterPro"/>
</dbReference>
<evidence type="ECO:0000256" key="4">
    <source>
        <dbReference type="ARBA" id="ARBA00022982"/>
    </source>
</evidence>
<dbReference type="PANTHER" id="PTHR33751:SF9">
    <property type="entry name" value="CYTOCHROME C4"/>
    <property type="match status" value="1"/>
</dbReference>
<dbReference type="PANTHER" id="PTHR33751">
    <property type="entry name" value="CBB3-TYPE CYTOCHROME C OXIDASE SUBUNIT FIXP"/>
    <property type="match status" value="1"/>
</dbReference>
<evidence type="ECO:0000256" key="7">
    <source>
        <dbReference type="SAM" id="SignalP"/>
    </source>
</evidence>
<keyword evidence="5 6" id="KW-0408">Iron</keyword>
<evidence type="ECO:0000256" key="2">
    <source>
        <dbReference type="ARBA" id="ARBA00022617"/>
    </source>
</evidence>
<keyword evidence="10" id="KW-1185">Reference proteome</keyword>
<proteinExistence type="predicted"/>
<dbReference type="AlphaFoldDB" id="A0A5C1E6A4"/>
<dbReference type="GO" id="GO:0046872">
    <property type="term" value="F:metal ion binding"/>
    <property type="evidence" value="ECO:0007669"/>
    <property type="project" value="UniProtKB-KW"/>
</dbReference>
<accession>A0A5C1E6A4</accession>
<evidence type="ECO:0000256" key="6">
    <source>
        <dbReference type="PROSITE-ProRule" id="PRU00433"/>
    </source>
</evidence>
<dbReference type="EMBL" id="CP022579">
    <property type="protein sequence ID" value="QEL64164.1"/>
    <property type="molecule type" value="Genomic_DNA"/>
</dbReference>
<evidence type="ECO:0000259" key="8">
    <source>
        <dbReference type="PROSITE" id="PS51007"/>
    </source>
</evidence>
<feature type="domain" description="Cytochrome c" evidence="8">
    <location>
        <begin position="28"/>
        <end position="107"/>
    </location>
</feature>
<dbReference type="Proteomes" id="UP000323671">
    <property type="component" value="Chromosome"/>
</dbReference>
<keyword evidence="4" id="KW-0249">Electron transport</keyword>
<sequence length="107" mass="11106">MIRSSHRWALALIAATALAGASGSALAKDPNLGRNLAATCANCHGTNGNAVPGSGLDALAGTPRDKLLQKLNDFKTGVKPATIMHQISKGYTDEQLSLIADYFAAQK</sequence>
<keyword evidence="1" id="KW-0813">Transport</keyword>
<dbReference type="PROSITE" id="PS51007">
    <property type="entry name" value="CYTC"/>
    <property type="match status" value="1"/>
</dbReference>
<evidence type="ECO:0000256" key="1">
    <source>
        <dbReference type="ARBA" id="ARBA00022448"/>
    </source>
</evidence>
<keyword evidence="7" id="KW-0732">Signal</keyword>
<keyword evidence="3 6" id="KW-0479">Metal-binding</keyword>
<dbReference type="InterPro" id="IPR009056">
    <property type="entry name" value="Cyt_c-like_dom"/>
</dbReference>
<dbReference type="Gene3D" id="1.10.760.10">
    <property type="entry name" value="Cytochrome c-like domain"/>
    <property type="match status" value="1"/>
</dbReference>
<feature type="chain" id="PRO_5023003413" evidence="7">
    <location>
        <begin position="28"/>
        <end position="107"/>
    </location>
</feature>
<feature type="signal peptide" evidence="7">
    <location>
        <begin position="1"/>
        <end position="27"/>
    </location>
</feature>
<name>A0A5C1E6A4_9RHOO</name>
<dbReference type="InterPro" id="IPR036909">
    <property type="entry name" value="Cyt_c-like_dom_sf"/>
</dbReference>
<dbReference type="InterPro" id="IPR050597">
    <property type="entry name" value="Cytochrome_c_Oxidase_Subunit"/>
</dbReference>
<dbReference type="GO" id="GO:0020037">
    <property type="term" value="F:heme binding"/>
    <property type="evidence" value="ECO:0007669"/>
    <property type="project" value="InterPro"/>
</dbReference>
<dbReference type="SUPFAM" id="SSF46626">
    <property type="entry name" value="Cytochrome c"/>
    <property type="match status" value="1"/>
</dbReference>
<reference evidence="9 10" key="1">
    <citation type="submission" date="2017-07" db="EMBL/GenBank/DDBJ databases">
        <title>Complete genome sequence of Oryzomicrobium terrae TPP412.</title>
        <authorList>
            <person name="Chiu L.-W."/>
            <person name="Lo K.-J."/>
            <person name="Tsai Y.-M."/>
            <person name="Lin S.-S."/>
            <person name="Kuo C.-H."/>
            <person name="Liu C.-T."/>
        </authorList>
    </citation>
    <scope>NUCLEOTIDE SEQUENCE [LARGE SCALE GENOMIC DNA]</scope>
    <source>
        <strain evidence="9 10">TPP412</strain>
    </source>
</reference>
<dbReference type="KEGG" id="otr:OTERR_06880"/>
<evidence type="ECO:0000256" key="3">
    <source>
        <dbReference type="ARBA" id="ARBA00022723"/>
    </source>
</evidence>
<protein>
    <submittedName>
        <fullName evidence="9">Sulfide dehydrogenase, cytochrome subunit</fullName>
    </submittedName>
</protein>
<keyword evidence="2 6" id="KW-0349">Heme</keyword>
<dbReference type="Pfam" id="PF00034">
    <property type="entry name" value="Cytochrom_C"/>
    <property type="match status" value="1"/>
</dbReference>
<gene>
    <name evidence="9" type="primary">soxE</name>
    <name evidence="9" type="ORF">OTERR_06880</name>
</gene>
<dbReference type="RefSeq" id="WP_054621614.1">
    <property type="nucleotide sequence ID" value="NZ_CP022579.1"/>
</dbReference>
<evidence type="ECO:0000256" key="5">
    <source>
        <dbReference type="ARBA" id="ARBA00023004"/>
    </source>
</evidence>
<evidence type="ECO:0000313" key="10">
    <source>
        <dbReference type="Proteomes" id="UP000323671"/>
    </source>
</evidence>
<evidence type="ECO:0000313" key="9">
    <source>
        <dbReference type="EMBL" id="QEL64164.1"/>
    </source>
</evidence>